<reference evidence="3" key="1">
    <citation type="submission" date="2019-08" db="EMBL/GenBank/DDBJ databases">
        <title>Limnoglobus roseus gen. nov., sp. nov., a novel freshwater planctomycete with a giant genome from the family Gemmataceae.</title>
        <authorList>
            <person name="Kulichevskaya I.S."/>
            <person name="Naumoff D.G."/>
            <person name="Miroshnikov K."/>
            <person name="Ivanova A."/>
            <person name="Philippov D.A."/>
            <person name="Hakobyan A."/>
            <person name="Rijpstra I.C."/>
            <person name="Sinninghe Damste J.S."/>
            <person name="Liesack W."/>
            <person name="Dedysh S.N."/>
        </authorList>
    </citation>
    <scope>NUCLEOTIDE SEQUENCE [LARGE SCALE GENOMIC DNA]</scope>
    <source>
        <strain evidence="3">PX52</strain>
    </source>
</reference>
<dbReference type="Gene3D" id="3.90.550.10">
    <property type="entry name" value="Spore Coat Polysaccharide Biosynthesis Protein SpsA, Chain A"/>
    <property type="match status" value="1"/>
</dbReference>
<name>A0A5C1AJM0_9BACT</name>
<evidence type="ECO:0000313" key="2">
    <source>
        <dbReference type="EMBL" id="QEL18377.1"/>
    </source>
</evidence>
<dbReference type="PANTHER" id="PTHR22916">
    <property type="entry name" value="GLYCOSYLTRANSFERASE"/>
    <property type="match status" value="1"/>
</dbReference>
<sequence length="321" mass="35988">MDPRLSVLIITYNQEKYIEQTVRSVLVQQTDFLFEIVIGEDCSTDGTRDVLRKLDAEFPGRLRLLFRDKNLGLVPNVIDTYNSCRGDYLATLGGDDYWTDPQKLAKQVAVLDADPGCSICFHPVRIVDAEGRPSGGVYPKDVSHTTGKAEIANTCYVPAVSTLLRKSGLPQLPSWFARLTIDDWPLYFLYAEFGHFVYLDDVMADYRCHAGGWWSSQLGPSRAYNLIRMFTVLDEELTGRSSFDFGQLGRDQLWLAMQEGEEIKASLSWKLLRAILSPFDRLGAASLAKVIKSRRRPQSRTGVADARLAVLRTTGQGRPPG</sequence>
<dbReference type="Proteomes" id="UP000324974">
    <property type="component" value="Chromosome"/>
</dbReference>
<dbReference type="KEGG" id="lrs:PX52LOC_05400"/>
<evidence type="ECO:0000259" key="1">
    <source>
        <dbReference type="Pfam" id="PF00535"/>
    </source>
</evidence>
<keyword evidence="3" id="KW-1185">Reference proteome</keyword>
<organism evidence="2 3">
    <name type="scientific">Limnoglobus roseus</name>
    <dbReference type="NCBI Taxonomy" id="2598579"/>
    <lineage>
        <taxon>Bacteria</taxon>
        <taxon>Pseudomonadati</taxon>
        <taxon>Planctomycetota</taxon>
        <taxon>Planctomycetia</taxon>
        <taxon>Gemmatales</taxon>
        <taxon>Gemmataceae</taxon>
        <taxon>Limnoglobus</taxon>
    </lineage>
</organism>
<dbReference type="GO" id="GO:0016758">
    <property type="term" value="F:hexosyltransferase activity"/>
    <property type="evidence" value="ECO:0007669"/>
    <property type="project" value="UniProtKB-ARBA"/>
</dbReference>
<gene>
    <name evidence="2" type="ORF">PX52LOC_05400</name>
</gene>
<dbReference type="OrthoDB" id="199095at2"/>
<keyword evidence="2" id="KW-0808">Transferase</keyword>
<evidence type="ECO:0000313" key="3">
    <source>
        <dbReference type="Proteomes" id="UP000324974"/>
    </source>
</evidence>
<accession>A0A5C1AJM0</accession>
<protein>
    <submittedName>
        <fullName evidence="2">GT2 family glycosyltransferase</fullName>
    </submittedName>
</protein>
<dbReference type="Pfam" id="PF00535">
    <property type="entry name" value="Glycos_transf_2"/>
    <property type="match status" value="1"/>
</dbReference>
<dbReference type="RefSeq" id="WP_149112894.1">
    <property type="nucleotide sequence ID" value="NZ_CP042425.1"/>
</dbReference>
<proteinExistence type="predicted"/>
<dbReference type="SUPFAM" id="SSF53448">
    <property type="entry name" value="Nucleotide-diphospho-sugar transferases"/>
    <property type="match status" value="1"/>
</dbReference>
<dbReference type="PANTHER" id="PTHR22916:SF3">
    <property type="entry name" value="UDP-GLCNAC:BETAGAL BETA-1,3-N-ACETYLGLUCOSAMINYLTRANSFERASE-LIKE PROTEIN 1"/>
    <property type="match status" value="1"/>
</dbReference>
<feature type="domain" description="Glycosyltransferase 2-like" evidence="1">
    <location>
        <begin position="6"/>
        <end position="127"/>
    </location>
</feature>
<dbReference type="EMBL" id="CP042425">
    <property type="protein sequence ID" value="QEL18377.1"/>
    <property type="molecule type" value="Genomic_DNA"/>
</dbReference>
<dbReference type="InterPro" id="IPR029044">
    <property type="entry name" value="Nucleotide-diphossugar_trans"/>
</dbReference>
<dbReference type="InterPro" id="IPR001173">
    <property type="entry name" value="Glyco_trans_2-like"/>
</dbReference>
<dbReference type="AlphaFoldDB" id="A0A5C1AJM0"/>